<dbReference type="GO" id="GO:0003677">
    <property type="term" value="F:DNA binding"/>
    <property type="evidence" value="ECO:0007669"/>
    <property type="project" value="UniProtKB-KW"/>
</dbReference>
<dbReference type="SMART" id="SM00345">
    <property type="entry name" value="HTH_GNTR"/>
    <property type="match status" value="1"/>
</dbReference>
<dbReference type="Gene3D" id="3.40.640.10">
    <property type="entry name" value="Type I PLP-dependent aspartate aminotransferase-like (Major domain)"/>
    <property type="match status" value="1"/>
</dbReference>
<evidence type="ECO:0000256" key="6">
    <source>
        <dbReference type="SAM" id="MobiDB-lite"/>
    </source>
</evidence>
<sequence>MESFVLSEWLQQHFDPAGDSPAYQRLYALISRAILEGRMAAGARLPSTRDLAADLRIARNTVLQVYDQLTEEGYVHAGVGRGTYVQDISQDLVEAPVAPEDAREEQAPHGAGRDAHLSRRGSRLLAHLGFSNRQSGAFMPGIPDVREFPLKTWARIQNRQWREGPWDLMRYAPAGGYGPLRQALSDYLGSVRSVRSTAAQVVMTTGIHQAIDVTVRLLCDPGDTVWIEEPAYWGVRNLLASAGLKLVPIRVDDEGLWPGEAERAQPPRLIVVAPSHQYPLGMVMSLARRRMLLDYARQVSCWILEDDYDSEFRYGSRPLPSLQGMDEDGRVLYAGSFSKTLCPGLRVGFLVVPEALSGAFANAVAELYREGNMMLHSVLAEFIREDHLSSHIRRVRRRYAERRACLIDGIRRHFGDTLEIVGDAAGLHLVLALPEGVDDVLVERDALQQGVVTRALSTYYMDRTHARPGLLLGYAGATPEEIRPAFDALARVIRRYV</sequence>
<dbReference type="Pfam" id="PF00392">
    <property type="entry name" value="GntR"/>
    <property type="match status" value="1"/>
</dbReference>
<dbReference type="GO" id="GO:0003700">
    <property type="term" value="F:DNA-binding transcription factor activity"/>
    <property type="evidence" value="ECO:0007669"/>
    <property type="project" value="InterPro"/>
</dbReference>
<dbReference type="Gene3D" id="1.10.10.10">
    <property type="entry name" value="Winged helix-like DNA-binding domain superfamily/Winged helix DNA-binding domain"/>
    <property type="match status" value="1"/>
</dbReference>
<evidence type="ECO:0000313" key="8">
    <source>
        <dbReference type="EMBL" id="CDM25056.1"/>
    </source>
</evidence>
<dbReference type="InterPro" id="IPR036390">
    <property type="entry name" value="WH_DNA-bd_sf"/>
</dbReference>
<dbReference type="OrthoDB" id="9804020at2"/>
<dbReference type="CDD" id="cd07377">
    <property type="entry name" value="WHTH_GntR"/>
    <property type="match status" value="1"/>
</dbReference>
<dbReference type="Pfam" id="PF00155">
    <property type="entry name" value="Aminotran_1_2"/>
    <property type="match status" value="1"/>
</dbReference>
<dbReference type="InterPro" id="IPR036388">
    <property type="entry name" value="WH-like_DNA-bd_sf"/>
</dbReference>
<evidence type="ECO:0000313" key="9">
    <source>
        <dbReference type="Proteomes" id="UP000019805"/>
    </source>
</evidence>
<reference evidence="8 9" key="1">
    <citation type="journal article" date="2014" name="BMC Microbiol.">
        <title>The oxygen-independent metabolism of cyclic monoterpenes in Castellaniella defragrans 65Phen.</title>
        <authorList>
            <person name="Petasch J."/>
            <person name="Disch E.M."/>
            <person name="Markert S."/>
            <person name="Becher D."/>
            <person name="Schweder T."/>
            <person name="Huttel B."/>
            <person name="Reinhardt R."/>
            <person name="Harder J."/>
        </authorList>
    </citation>
    <scope>NUCLEOTIDE SEQUENCE [LARGE SCALE GENOMIC DNA]</scope>
    <source>
        <strain evidence="8">65Phen</strain>
    </source>
</reference>
<dbReference type="InterPro" id="IPR015421">
    <property type="entry name" value="PyrdxlP-dep_Trfase_major"/>
</dbReference>
<gene>
    <name evidence="8" type="ORF">BN940_13031</name>
</gene>
<dbReference type="RefSeq" id="WP_043683578.1">
    <property type="nucleotide sequence ID" value="NZ_HG916765.1"/>
</dbReference>
<dbReference type="PRINTS" id="PR00035">
    <property type="entry name" value="HTHGNTR"/>
</dbReference>
<name>W8X5C2_CASD6</name>
<organism evidence="8 9">
    <name type="scientific">Castellaniella defragrans (strain DSM 12143 / CCUG 39792 / 65Phen)</name>
    <name type="common">Alcaligenes defragrans</name>
    <dbReference type="NCBI Taxonomy" id="1437824"/>
    <lineage>
        <taxon>Bacteria</taxon>
        <taxon>Pseudomonadati</taxon>
        <taxon>Pseudomonadota</taxon>
        <taxon>Betaproteobacteria</taxon>
        <taxon>Burkholderiales</taxon>
        <taxon>Alcaligenaceae</taxon>
        <taxon>Castellaniella</taxon>
    </lineage>
</organism>
<dbReference type="InterPro" id="IPR000524">
    <property type="entry name" value="Tscrpt_reg_HTH_GntR"/>
</dbReference>
<feature type="region of interest" description="Disordered" evidence="6">
    <location>
        <begin position="97"/>
        <end position="116"/>
    </location>
</feature>
<dbReference type="AlphaFoldDB" id="W8X5C2"/>
<dbReference type="InterPro" id="IPR051446">
    <property type="entry name" value="HTH_trans_reg/aminotransferase"/>
</dbReference>
<dbReference type="KEGG" id="cdn:BN940_13031"/>
<keyword evidence="8" id="KW-0808">Transferase</keyword>
<dbReference type="GO" id="GO:0030170">
    <property type="term" value="F:pyridoxal phosphate binding"/>
    <property type="evidence" value="ECO:0007669"/>
    <property type="project" value="InterPro"/>
</dbReference>
<accession>W8X5C2</accession>
<proteinExistence type="inferred from homology"/>
<dbReference type="CDD" id="cd00609">
    <property type="entry name" value="AAT_like"/>
    <property type="match status" value="1"/>
</dbReference>
<evidence type="ECO:0000256" key="3">
    <source>
        <dbReference type="ARBA" id="ARBA00023015"/>
    </source>
</evidence>
<evidence type="ECO:0000256" key="5">
    <source>
        <dbReference type="ARBA" id="ARBA00023163"/>
    </source>
</evidence>
<dbReference type="PROSITE" id="PS50949">
    <property type="entry name" value="HTH_GNTR"/>
    <property type="match status" value="1"/>
</dbReference>
<keyword evidence="4" id="KW-0238">DNA-binding</keyword>
<dbReference type="PANTHER" id="PTHR46577:SF1">
    <property type="entry name" value="HTH-TYPE TRANSCRIPTIONAL REGULATORY PROTEIN GABR"/>
    <property type="match status" value="1"/>
</dbReference>
<dbReference type="HOGENOM" id="CLU_017584_0_1_4"/>
<feature type="compositionally biased region" description="Basic and acidic residues" evidence="6">
    <location>
        <begin position="100"/>
        <end position="116"/>
    </location>
</feature>
<evidence type="ECO:0000256" key="4">
    <source>
        <dbReference type="ARBA" id="ARBA00023125"/>
    </source>
</evidence>
<dbReference type="Proteomes" id="UP000019805">
    <property type="component" value="Chromosome"/>
</dbReference>
<dbReference type="STRING" id="1437824.BN940_13031"/>
<keyword evidence="9" id="KW-1185">Reference proteome</keyword>
<evidence type="ECO:0000259" key="7">
    <source>
        <dbReference type="PROSITE" id="PS50949"/>
    </source>
</evidence>
<dbReference type="GO" id="GO:0004069">
    <property type="term" value="F:L-aspartate:2-oxoglutarate aminotransferase activity"/>
    <property type="evidence" value="ECO:0007669"/>
    <property type="project" value="UniProtKB-EC"/>
</dbReference>
<evidence type="ECO:0000256" key="2">
    <source>
        <dbReference type="ARBA" id="ARBA00022898"/>
    </source>
</evidence>
<dbReference type="SUPFAM" id="SSF53383">
    <property type="entry name" value="PLP-dependent transferases"/>
    <property type="match status" value="1"/>
</dbReference>
<protein>
    <submittedName>
        <fullName evidence="8">Transcriptional regulator, GntR family domain / Aspartate aminotransferase</fullName>
        <ecNumber evidence="8">2.6.1.1</ecNumber>
    </submittedName>
</protein>
<evidence type="ECO:0000256" key="1">
    <source>
        <dbReference type="ARBA" id="ARBA00005384"/>
    </source>
</evidence>
<dbReference type="PANTHER" id="PTHR46577">
    <property type="entry name" value="HTH-TYPE TRANSCRIPTIONAL REGULATORY PROTEIN GABR"/>
    <property type="match status" value="1"/>
</dbReference>
<dbReference type="InterPro" id="IPR015424">
    <property type="entry name" value="PyrdxlP-dep_Trfase"/>
</dbReference>
<dbReference type="PATRIC" id="fig|1437824.5.peg.2573"/>
<dbReference type="EC" id="2.6.1.1" evidence="8"/>
<keyword evidence="5" id="KW-0804">Transcription</keyword>
<feature type="domain" description="HTH gntR-type" evidence="7">
    <location>
        <begin position="20"/>
        <end position="88"/>
    </location>
</feature>
<dbReference type="InterPro" id="IPR004839">
    <property type="entry name" value="Aminotransferase_I/II_large"/>
</dbReference>
<dbReference type="EMBL" id="HG916765">
    <property type="protein sequence ID" value="CDM25056.1"/>
    <property type="molecule type" value="Genomic_DNA"/>
</dbReference>
<dbReference type="SUPFAM" id="SSF46785">
    <property type="entry name" value="Winged helix' DNA-binding domain"/>
    <property type="match status" value="1"/>
</dbReference>
<comment type="similarity">
    <text evidence="1">In the C-terminal section; belongs to the class-I pyridoxal-phosphate-dependent aminotransferase family.</text>
</comment>
<keyword evidence="8" id="KW-0032">Aminotransferase</keyword>
<keyword evidence="3" id="KW-0805">Transcription regulation</keyword>
<keyword evidence="2" id="KW-0663">Pyridoxal phosphate</keyword>
<dbReference type="eggNOG" id="COG1167">
    <property type="taxonomic scope" value="Bacteria"/>
</dbReference>